<dbReference type="EMBL" id="GL377305">
    <property type="protein sequence ID" value="EFI98476.1"/>
    <property type="molecule type" value="Genomic_DNA"/>
</dbReference>
<reference evidence="1 2" key="1">
    <citation type="journal article" date="2010" name="Nat. Biotechnol.">
        <title>Genome sequence of the model mushroom Schizophyllum commune.</title>
        <authorList>
            <person name="Ohm R.A."/>
            <person name="de Jong J.F."/>
            <person name="Lugones L.G."/>
            <person name="Aerts A."/>
            <person name="Kothe E."/>
            <person name="Stajich J.E."/>
            <person name="de Vries R.P."/>
            <person name="Record E."/>
            <person name="Levasseur A."/>
            <person name="Baker S.E."/>
            <person name="Bartholomew K.A."/>
            <person name="Coutinho P.M."/>
            <person name="Erdmann S."/>
            <person name="Fowler T.J."/>
            <person name="Gathman A.C."/>
            <person name="Lombard V."/>
            <person name="Henrissat B."/>
            <person name="Knabe N."/>
            <person name="Kuees U."/>
            <person name="Lilly W.W."/>
            <person name="Lindquist E."/>
            <person name="Lucas S."/>
            <person name="Magnuson J.K."/>
            <person name="Piumi F."/>
            <person name="Raudaskoski M."/>
            <person name="Salamov A."/>
            <person name="Schmutz J."/>
            <person name="Schwarze F.W.M.R."/>
            <person name="vanKuyk P.A."/>
            <person name="Horton J.S."/>
            <person name="Grigoriev I.V."/>
            <person name="Woesten H.A.B."/>
        </authorList>
    </citation>
    <scope>NUCLEOTIDE SEQUENCE [LARGE SCALE GENOMIC DNA]</scope>
    <source>
        <strain evidence="2">H4-8 / FGSC 9210</strain>
    </source>
</reference>
<dbReference type="KEGG" id="scm:SCHCO_02229105"/>
<accession>D8Q1B5</accession>
<sequence length="84" mass="9151">MPLLTRFVFSFTSDRILATSSLSIEFYLSPALLARHTSGLLAAGVRQFDSGTAPLTRRMKMSPSPTQMIVSGPLRLVKVTLPQA</sequence>
<dbReference type="GeneID" id="9595915"/>
<gene>
    <name evidence="1" type="ORF">SCHCODRAFT_85026</name>
</gene>
<name>D8Q1B5_SCHCM</name>
<dbReference type="RefSeq" id="XP_003033379.1">
    <property type="nucleotide sequence ID" value="XM_003033333.1"/>
</dbReference>
<protein>
    <submittedName>
        <fullName evidence="1">Expressed protein</fullName>
    </submittedName>
</protein>
<dbReference type="VEuPathDB" id="FungiDB:SCHCODRAFT_02229105"/>
<dbReference type="InParanoid" id="D8Q1B5"/>
<dbReference type="HOGENOM" id="CLU_2528739_0_0_1"/>
<evidence type="ECO:0000313" key="2">
    <source>
        <dbReference type="Proteomes" id="UP000007431"/>
    </source>
</evidence>
<keyword evidence="2" id="KW-1185">Reference proteome</keyword>
<organism evidence="2">
    <name type="scientific">Schizophyllum commune (strain H4-8 / FGSC 9210)</name>
    <name type="common">Split gill fungus</name>
    <dbReference type="NCBI Taxonomy" id="578458"/>
    <lineage>
        <taxon>Eukaryota</taxon>
        <taxon>Fungi</taxon>
        <taxon>Dikarya</taxon>
        <taxon>Basidiomycota</taxon>
        <taxon>Agaricomycotina</taxon>
        <taxon>Agaricomycetes</taxon>
        <taxon>Agaricomycetidae</taxon>
        <taxon>Agaricales</taxon>
        <taxon>Schizophyllaceae</taxon>
        <taxon>Schizophyllum</taxon>
    </lineage>
</organism>
<dbReference type="Proteomes" id="UP000007431">
    <property type="component" value="Unassembled WGS sequence"/>
</dbReference>
<evidence type="ECO:0000313" key="1">
    <source>
        <dbReference type="EMBL" id="EFI98476.1"/>
    </source>
</evidence>
<dbReference type="AlphaFoldDB" id="D8Q1B5"/>
<proteinExistence type="predicted"/>